<evidence type="ECO:0000313" key="1">
    <source>
        <dbReference type="EMBL" id="SHG41231.1"/>
    </source>
</evidence>
<protein>
    <recommendedName>
        <fullName evidence="3">Glycosyl transferase family 2</fullName>
    </recommendedName>
</protein>
<organism evidence="1 2">
    <name type="scientific">Chryseolinea serpens</name>
    <dbReference type="NCBI Taxonomy" id="947013"/>
    <lineage>
        <taxon>Bacteria</taxon>
        <taxon>Pseudomonadati</taxon>
        <taxon>Bacteroidota</taxon>
        <taxon>Cytophagia</taxon>
        <taxon>Cytophagales</taxon>
        <taxon>Fulvivirgaceae</taxon>
        <taxon>Chryseolinea</taxon>
    </lineage>
</organism>
<reference evidence="1 2" key="1">
    <citation type="submission" date="2016-11" db="EMBL/GenBank/DDBJ databases">
        <authorList>
            <person name="Jaros S."/>
            <person name="Januszkiewicz K."/>
            <person name="Wedrychowicz H."/>
        </authorList>
    </citation>
    <scope>NUCLEOTIDE SEQUENCE [LARGE SCALE GENOMIC DNA]</scope>
    <source>
        <strain evidence="1 2">DSM 24574</strain>
    </source>
</reference>
<dbReference type="Proteomes" id="UP000184212">
    <property type="component" value="Unassembled WGS sequence"/>
</dbReference>
<gene>
    <name evidence="1" type="ORF">SAMN04488109_0132</name>
</gene>
<dbReference type="STRING" id="947013.SAMN04488109_0132"/>
<keyword evidence="2" id="KW-1185">Reference proteome</keyword>
<evidence type="ECO:0008006" key="3">
    <source>
        <dbReference type="Google" id="ProtNLM"/>
    </source>
</evidence>
<sequence length="304" mass="36409">MPNFVYPLFTPRAPMKVSGFTFVRNAIRYDYPVVEAIQSILPLCTEMVVAVGNSDDDTLQLIRSIPSDKIRIIETVWDDNVRDNGRVLALETDKAFRAIDPAADWAFYIQADEVMHEKYIDAVRENMQRYKDDHEVEGLLFDYVHFYGSYDYVGTSYRWYRREVRVIRNRKDIFSYRDAQGFRILPNRKLKVKHIPASIFHYGYVREPKAMQNKQVSFNRYWHSDEWIDQNIPRTSEFDYSEIDRLERFQGTHPEVMRRRIANLTWDFEFDESRIHLSLKDRVKEWVEKTTGLRLGEYRNYVIV</sequence>
<evidence type="ECO:0000313" key="2">
    <source>
        <dbReference type="Proteomes" id="UP000184212"/>
    </source>
</evidence>
<dbReference type="InterPro" id="IPR029044">
    <property type="entry name" value="Nucleotide-diphossugar_trans"/>
</dbReference>
<accession>A0A1M5JL28</accession>
<name>A0A1M5JL28_9BACT</name>
<dbReference type="SUPFAM" id="SSF53448">
    <property type="entry name" value="Nucleotide-diphospho-sugar transferases"/>
    <property type="match status" value="1"/>
</dbReference>
<dbReference type="AlphaFoldDB" id="A0A1M5JL28"/>
<dbReference type="EMBL" id="FQWQ01000001">
    <property type="protein sequence ID" value="SHG41231.1"/>
    <property type="molecule type" value="Genomic_DNA"/>
</dbReference>
<proteinExistence type="predicted"/>